<dbReference type="EMBL" id="SGXT01000016">
    <property type="protein sequence ID" value="RZT59359.1"/>
    <property type="molecule type" value="Genomic_DNA"/>
</dbReference>
<protein>
    <submittedName>
        <fullName evidence="2">Helix-turn-helix protein</fullName>
    </submittedName>
</protein>
<reference evidence="2 3" key="1">
    <citation type="journal article" date="2015" name="Stand. Genomic Sci.">
        <title>Genomic Encyclopedia of Bacterial and Archaeal Type Strains, Phase III: the genomes of soil and plant-associated and newly described type strains.</title>
        <authorList>
            <person name="Whitman W.B."/>
            <person name="Woyke T."/>
            <person name="Klenk H.P."/>
            <person name="Zhou Y."/>
            <person name="Lilburn T.G."/>
            <person name="Beck B.J."/>
            <person name="De Vos P."/>
            <person name="Vandamme P."/>
            <person name="Eisen J.A."/>
            <person name="Garrity G."/>
            <person name="Hugenholtz P."/>
            <person name="Kyrpides N.C."/>
        </authorList>
    </citation>
    <scope>NUCLEOTIDE SEQUENCE [LARGE SCALE GENOMIC DNA]</scope>
    <source>
        <strain evidence="2 3">AC4r</strain>
    </source>
</reference>
<evidence type="ECO:0000259" key="1">
    <source>
        <dbReference type="Pfam" id="PF12728"/>
    </source>
</evidence>
<feature type="domain" description="Helix-turn-helix" evidence="1">
    <location>
        <begin position="1"/>
        <end position="51"/>
    </location>
</feature>
<comment type="caution">
    <text evidence="2">The sequence shown here is derived from an EMBL/GenBank/DDBJ whole genome shotgun (WGS) entry which is preliminary data.</text>
</comment>
<sequence>MTTTEVATLLGKQARTIQRQADAGILPTIGKLPGRTGAYLFDRALIEQLAKGEAALAEGGDAA</sequence>
<name>A0A4V2FMY1_9MICO</name>
<keyword evidence="3" id="KW-1185">Reference proteome</keyword>
<evidence type="ECO:0000313" key="2">
    <source>
        <dbReference type="EMBL" id="RZT59359.1"/>
    </source>
</evidence>
<gene>
    <name evidence="2" type="ORF">EV140_1964</name>
</gene>
<dbReference type="Pfam" id="PF12728">
    <property type="entry name" value="HTH_17"/>
    <property type="match status" value="1"/>
</dbReference>
<dbReference type="AlphaFoldDB" id="A0A4V2FMY1"/>
<proteinExistence type="predicted"/>
<dbReference type="InterPro" id="IPR041657">
    <property type="entry name" value="HTH_17"/>
</dbReference>
<dbReference type="SUPFAM" id="SSF46955">
    <property type="entry name" value="Putative DNA-binding domain"/>
    <property type="match status" value="1"/>
</dbReference>
<dbReference type="OrthoDB" id="5082753at2"/>
<organism evidence="2 3">
    <name type="scientific">Microcella alkaliphila</name>
    <dbReference type="NCBI Taxonomy" id="279828"/>
    <lineage>
        <taxon>Bacteria</taxon>
        <taxon>Bacillati</taxon>
        <taxon>Actinomycetota</taxon>
        <taxon>Actinomycetes</taxon>
        <taxon>Micrococcales</taxon>
        <taxon>Microbacteriaceae</taxon>
        <taxon>Microcella</taxon>
    </lineage>
</organism>
<dbReference type="RefSeq" id="WP_157985636.1">
    <property type="nucleotide sequence ID" value="NZ_SGXT01000016.1"/>
</dbReference>
<accession>A0A4V2FMY1</accession>
<dbReference type="Proteomes" id="UP000292408">
    <property type="component" value="Unassembled WGS sequence"/>
</dbReference>
<dbReference type="InterPro" id="IPR009061">
    <property type="entry name" value="DNA-bd_dom_put_sf"/>
</dbReference>
<evidence type="ECO:0000313" key="3">
    <source>
        <dbReference type="Proteomes" id="UP000292408"/>
    </source>
</evidence>